<evidence type="ECO:0000313" key="2">
    <source>
        <dbReference type="EMBL" id="KAF2689427.1"/>
    </source>
</evidence>
<feature type="region of interest" description="Disordered" evidence="1">
    <location>
        <begin position="53"/>
        <end position="114"/>
    </location>
</feature>
<feature type="compositionally biased region" description="Basic and acidic residues" evidence="1">
    <location>
        <begin position="88"/>
        <end position="104"/>
    </location>
</feature>
<dbReference type="Proteomes" id="UP000799291">
    <property type="component" value="Unassembled WGS sequence"/>
</dbReference>
<gene>
    <name evidence="2" type="ORF">K458DRAFT_384075</name>
</gene>
<dbReference type="EMBL" id="MU005572">
    <property type="protein sequence ID" value="KAF2689427.1"/>
    <property type="molecule type" value="Genomic_DNA"/>
</dbReference>
<accession>A0A6G1JFU0</accession>
<keyword evidence="3" id="KW-1185">Reference proteome</keyword>
<evidence type="ECO:0000256" key="1">
    <source>
        <dbReference type="SAM" id="MobiDB-lite"/>
    </source>
</evidence>
<reference evidence="2" key="1">
    <citation type="journal article" date="2020" name="Stud. Mycol.">
        <title>101 Dothideomycetes genomes: a test case for predicting lifestyles and emergence of pathogens.</title>
        <authorList>
            <person name="Haridas S."/>
            <person name="Albert R."/>
            <person name="Binder M."/>
            <person name="Bloem J."/>
            <person name="Labutti K."/>
            <person name="Salamov A."/>
            <person name="Andreopoulos B."/>
            <person name="Baker S."/>
            <person name="Barry K."/>
            <person name="Bills G."/>
            <person name="Bluhm B."/>
            <person name="Cannon C."/>
            <person name="Castanera R."/>
            <person name="Culley D."/>
            <person name="Daum C."/>
            <person name="Ezra D."/>
            <person name="Gonzalez J."/>
            <person name="Henrissat B."/>
            <person name="Kuo A."/>
            <person name="Liang C."/>
            <person name="Lipzen A."/>
            <person name="Lutzoni F."/>
            <person name="Magnuson J."/>
            <person name="Mondo S."/>
            <person name="Nolan M."/>
            <person name="Ohm R."/>
            <person name="Pangilinan J."/>
            <person name="Park H.-J."/>
            <person name="Ramirez L."/>
            <person name="Alfaro M."/>
            <person name="Sun H."/>
            <person name="Tritt A."/>
            <person name="Yoshinaga Y."/>
            <person name="Zwiers L.-H."/>
            <person name="Turgeon B."/>
            <person name="Goodwin S."/>
            <person name="Spatafora J."/>
            <person name="Crous P."/>
            <person name="Grigoriev I."/>
        </authorList>
    </citation>
    <scope>NUCLEOTIDE SEQUENCE</scope>
    <source>
        <strain evidence="2">CBS 122367</strain>
    </source>
</reference>
<organism evidence="2 3">
    <name type="scientific">Lentithecium fluviatile CBS 122367</name>
    <dbReference type="NCBI Taxonomy" id="1168545"/>
    <lineage>
        <taxon>Eukaryota</taxon>
        <taxon>Fungi</taxon>
        <taxon>Dikarya</taxon>
        <taxon>Ascomycota</taxon>
        <taxon>Pezizomycotina</taxon>
        <taxon>Dothideomycetes</taxon>
        <taxon>Pleosporomycetidae</taxon>
        <taxon>Pleosporales</taxon>
        <taxon>Massarineae</taxon>
        <taxon>Lentitheciaceae</taxon>
        <taxon>Lentithecium</taxon>
    </lineage>
</organism>
<evidence type="ECO:0000313" key="3">
    <source>
        <dbReference type="Proteomes" id="UP000799291"/>
    </source>
</evidence>
<sequence>MSPRRREMMVEPGTECRAIRKCLSARSGRSVLIVELLYHALQLGHWQWEATEMEGKEVDDKEVDDKEVDDKEVDDKEVDDKEVDDKEVDEKEVDKKEIDKKERNGTSIYEIQTPKDMPANASEWTFAKVQFIGRSLDTFYKRASANVQTLNIRRTSRTS</sequence>
<feature type="compositionally biased region" description="Acidic residues" evidence="1">
    <location>
        <begin position="60"/>
        <end position="87"/>
    </location>
</feature>
<name>A0A6G1JFU0_9PLEO</name>
<proteinExistence type="predicted"/>
<protein>
    <submittedName>
        <fullName evidence="2">Uncharacterized protein</fullName>
    </submittedName>
</protein>
<dbReference type="AlphaFoldDB" id="A0A6G1JFU0"/>